<dbReference type="RefSeq" id="WP_013077420.1">
    <property type="nucleotide sequence ID" value="NZ_CP027850.1"/>
</dbReference>
<evidence type="ECO:0000256" key="3">
    <source>
        <dbReference type="PROSITE-ProRule" id="PRU00284"/>
    </source>
</evidence>
<dbReference type="InterPro" id="IPR051310">
    <property type="entry name" value="MCP_chemotaxis"/>
</dbReference>
<dbReference type="SUPFAM" id="SSF58104">
    <property type="entry name" value="Methyl-accepting chemotaxis protein (MCP) signaling domain"/>
    <property type="match status" value="1"/>
</dbReference>
<keyword evidence="1" id="KW-0145">Chemotaxis</keyword>
<feature type="domain" description="Methyl-accepting transducer" evidence="6">
    <location>
        <begin position="351"/>
        <end position="580"/>
    </location>
</feature>
<feature type="region of interest" description="Disordered" evidence="4">
    <location>
        <begin position="276"/>
        <end position="295"/>
    </location>
</feature>
<dbReference type="EMBL" id="CP027850">
    <property type="protein sequence ID" value="AVQ00598.1"/>
    <property type="molecule type" value="Genomic_DNA"/>
</dbReference>
<dbReference type="Gene3D" id="1.10.287.950">
    <property type="entry name" value="Methyl-accepting chemotaxis protein"/>
    <property type="match status" value="1"/>
</dbReference>
<feature type="transmembrane region" description="Helical" evidence="5">
    <location>
        <begin position="191"/>
        <end position="216"/>
    </location>
</feature>
<dbReference type="Proteomes" id="UP000240527">
    <property type="component" value="Chromosome"/>
</dbReference>
<evidence type="ECO:0000313" key="8">
    <source>
        <dbReference type="EMBL" id="AVQ00598.1"/>
    </source>
</evidence>
<evidence type="ECO:0000259" key="7">
    <source>
        <dbReference type="PROSITE" id="PS50885"/>
    </source>
</evidence>
<dbReference type="PROSITE" id="PS50885">
    <property type="entry name" value="HAMP"/>
    <property type="match status" value="2"/>
</dbReference>
<keyword evidence="3" id="KW-0807">Transducer</keyword>
<dbReference type="PANTHER" id="PTHR43531:SF11">
    <property type="entry name" value="METHYL-ACCEPTING CHEMOTAXIS PROTEIN 3"/>
    <property type="match status" value="1"/>
</dbReference>
<sequence>MSFGNLKIPQKLMVVFAVMLATIMAMGVALYVNKVNLGRSVERTERAYEMLRAADTAAFRLTRQENSLRGFLLSADPYYVKRLEEAHKPKFLKALDKLKTLADGDAEDLARITAVETTYANYRKMAIEPGEQLGADPATRAQAVELVRNDGVADQAVGPVEDAIEAITKNAEEELATEAAAQKKASMQSTLVLALGILITAGIAIAGGLLLTGAIARPVAAMTNAMRRLAAGDNGVEVPAMGRKDEIGDMAAAVLYFKDAAIEKIRIEQAAAEERQAAESERAANEAEKAASAREDASAITALNEALDHMASGDLTHRIVVPFAPKAESLKTNFNAAADRMQQAIQAIGRATSGVNSGADEIADASDNLSRRTEQQAASLEETAAALDEITATVRKTASGAKEASQVVATARTDAERSGSIVSQAVSAMSEIETSSSQISQIIGVIDEIAFQTNLLALNAGVEAARAGEAGKGFAVVAQEVRALAQRSAEAAKEIKALISTSTQQVEAGVDLVGQTGEALQRIVDQVATIDALVTEIAASAAEQATGLNEVNSAVNQMDQVVQQNAAMVEEATAATHSLKGEARSLSEMVARFRVAQGAAATASAAPSAPAPAPVQQAAAAPRPARSVRPGRSSGSAAVAVSEDWEEF</sequence>
<feature type="region of interest" description="Disordered" evidence="4">
    <location>
        <begin position="603"/>
        <end position="648"/>
    </location>
</feature>
<keyword evidence="5" id="KW-1133">Transmembrane helix</keyword>
<dbReference type="InterPro" id="IPR007891">
    <property type="entry name" value="CHASE3"/>
</dbReference>
<dbReference type="PROSITE" id="PS50111">
    <property type="entry name" value="CHEMOTAXIS_TRANSDUC_2"/>
    <property type="match status" value="1"/>
</dbReference>
<proteinExistence type="inferred from homology"/>
<evidence type="ECO:0000259" key="6">
    <source>
        <dbReference type="PROSITE" id="PS50111"/>
    </source>
</evidence>
<dbReference type="InterPro" id="IPR004089">
    <property type="entry name" value="MCPsignal_dom"/>
</dbReference>
<dbReference type="SMART" id="SM00283">
    <property type="entry name" value="MA"/>
    <property type="match status" value="1"/>
</dbReference>
<feature type="transmembrane region" description="Helical" evidence="5">
    <location>
        <begin position="12"/>
        <end position="33"/>
    </location>
</feature>
<accession>A0ABM6TC30</accession>
<feature type="domain" description="HAMP" evidence="7">
    <location>
        <begin position="294"/>
        <end position="346"/>
    </location>
</feature>
<keyword evidence="5" id="KW-0472">Membrane</keyword>
<feature type="domain" description="HAMP" evidence="7">
    <location>
        <begin position="213"/>
        <end position="266"/>
    </location>
</feature>
<keyword evidence="9" id="KW-1185">Reference proteome</keyword>
<name>A0ABM6TC30_9CAUL</name>
<dbReference type="InterPro" id="IPR003660">
    <property type="entry name" value="HAMP_dom"/>
</dbReference>
<dbReference type="Gene3D" id="6.10.340.10">
    <property type="match status" value="1"/>
</dbReference>
<comment type="similarity">
    <text evidence="2">Belongs to the methyl-accepting chemotaxis (MCP) protein family.</text>
</comment>
<reference evidence="8 9" key="1">
    <citation type="journal article" date="2015" name="Biotechnol. Bioeng.">
        <title>Genome sequence and phenotypic characterization of Caulobacter segnis.</title>
        <authorList>
            <person name="Patel S."/>
            <person name="Fletcher B."/>
            <person name="Scott D.C."/>
            <person name="Ely B."/>
        </authorList>
    </citation>
    <scope>NUCLEOTIDE SEQUENCE [LARGE SCALE GENOMIC DNA]</scope>
    <source>
        <strain evidence="8 9">TK0059</strain>
    </source>
</reference>
<dbReference type="CDD" id="cd11386">
    <property type="entry name" value="MCP_signal"/>
    <property type="match status" value="1"/>
</dbReference>
<dbReference type="Pfam" id="PF05227">
    <property type="entry name" value="CHASE3"/>
    <property type="match status" value="1"/>
</dbReference>
<dbReference type="PANTHER" id="PTHR43531">
    <property type="entry name" value="PROTEIN ICFG"/>
    <property type="match status" value="1"/>
</dbReference>
<evidence type="ECO:0000256" key="5">
    <source>
        <dbReference type="SAM" id="Phobius"/>
    </source>
</evidence>
<evidence type="ECO:0000256" key="4">
    <source>
        <dbReference type="SAM" id="MobiDB-lite"/>
    </source>
</evidence>
<dbReference type="SMART" id="SM00304">
    <property type="entry name" value="HAMP"/>
    <property type="match status" value="2"/>
</dbReference>
<dbReference type="Pfam" id="PF00015">
    <property type="entry name" value="MCPsignal"/>
    <property type="match status" value="1"/>
</dbReference>
<evidence type="ECO:0000256" key="2">
    <source>
        <dbReference type="ARBA" id="ARBA00029447"/>
    </source>
</evidence>
<dbReference type="CDD" id="cd06225">
    <property type="entry name" value="HAMP"/>
    <property type="match status" value="1"/>
</dbReference>
<evidence type="ECO:0000313" key="9">
    <source>
        <dbReference type="Proteomes" id="UP000240527"/>
    </source>
</evidence>
<keyword evidence="5" id="KW-0812">Transmembrane</keyword>
<dbReference type="SUPFAM" id="SSF158472">
    <property type="entry name" value="HAMP domain-like"/>
    <property type="match status" value="1"/>
</dbReference>
<evidence type="ECO:0000256" key="1">
    <source>
        <dbReference type="ARBA" id="ARBA00022500"/>
    </source>
</evidence>
<organism evidence="8 9">
    <name type="scientific">Caulobacter segnis</name>
    <dbReference type="NCBI Taxonomy" id="88688"/>
    <lineage>
        <taxon>Bacteria</taxon>
        <taxon>Pseudomonadati</taxon>
        <taxon>Pseudomonadota</taxon>
        <taxon>Alphaproteobacteria</taxon>
        <taxon>Caulobacterales</taxon>
        <taxon>Caulobacteraceae</taxon>
        <taxon>Caulobacter</taxon>
    </lineage>
</organism>
<feature type="compositionally biased region" description="Low complexity" evidence="4">
    <location>
        <begin position="603"/>
        <end position="642"/>
    </location>
</feature>
<protein>
    <submittedName>
        <fullName evidence="8">Methyl-accepting chemotaxis protein</fullName>
    </submittedName>
</protein>
<gene>
    <name evidence="8" type="ORF">B7G68_01200</name>
</gene>
<dbReference type="Pfam" id="PF00672">
    <property type="entry name" value="HAMP"/>
    <property type="match status" value="1"/>
</dbReference>